<organism evidence="3 4">
    <name type="scientific">Pyxidicoccus fallax</name>
    <dbReference type="NCBI Taxonomy" id="394095"/>
    <lineage>
        <taxon>Bacteria</taxon>
        <taxon>Pseudomonadati</taxon>
        <taxon>Myxococcota</taxon>
        <taxon>Myxococcia</taxon>
        <taxon>Myxococcales</taxon>
        <taxon>Cystobacterineae</taxon>
        <taxon>Myxococcaceae</taxon>
        <taxon>Pyxidicoccus</taxon>
    </lineage>
</organism>
<gene>
    <name evidence="3" type="ORF">HG543_03630</name>
</gene>
<dbReference type="NCBIfam" id="TIGR04534">
    <property type="entry name" value="ELWxxDGT_rpt"/>
    <property type="match status" value="2"/>
</dbReference>
<dbReference type="InterPro" id="IPR003410">
    <property type="entry name" value="HYR_dom"/>
</dbReference>
<name>A0A848L5H0_9BACT</name>
<dbReference type="PANTHER" id="PTHR46343:SF2">
    <property type="entry name" value="SUSHI_VON WILLEBRAND FACTOR TYPE A_EGF_PENTRAXIN DOMAIN-CONTAINING 1"/>
    <property type="match status" value="1"/>
</dbReference>
<dbReference type="AlphaFoldDB" id="A0A848L5H0"/>
<reference evidence="3 4" key="1">
    <citation type="submission" date="2020-04" db="EMBL/GenBank/DDBJ databases">
        <title>Draft genome of Pyxidicoccus fallax type strain.</title>
        <authorList>
            <person name="Whitworth D.E."/>
        </authorList>
    </citation>
    <scope>NUCLEOTIDE SEQUENCE [LARGE SCALE GENOMIC DNA]</scope>
    <source>
        <strain evidence="3 4">DSM 14698</strain>
    </source>
</reference>
<sequence>MNWTRQAPALLAAGVMVGLIGCSEPADSTSADATAASLQRVDGPALLRDIDTRPALFPRLAWSRAAIPLPSGGTLVALKDELTGAELWKTDGTEAGTTLVKEFAPGFWSSTPSDFTELQGAIYFSAEMDFGLQGLWKTDGTAAGTVLVKSFPNLEEPDDDTFRSMAALGGALYFIQDEKLWKSDGTEAGTVSIQALLPATVTEFHSGLVPVGNALYFLAEDSVERTGLWKTDGTAAGTVRLKNLYTGAVGGYTDQLHVVGSTVFFTAGDFNRELWKTDGTVDGTQRVFSQSGSLGSMRAAGPYLYFGRSGALWRTNGTEAGTVELPAFSPDWMMPVGQSLFFEAQDELGREPWVSDGTREGTRRVKDLLPGEESSNSEPLGVVNGRLLLASIQVDRRVALWSSDGSEAGTVLLAERGIANEFFLGFTGKPPVPVGSSSVIVELPDFDERGAVFRTDGTAAGTVGLGSVRTGTKGSQLTRHPLAVTPGKVFFTAEDENGMGLWVSDATSGGTTRLRSLARPVSDSASVGSTLFFGMDDGTSGLELWKSDGTVAGTVRVKDINSGAQGSIPMGLLAFNGTLYFSATTEVDGRELWKSDGTADGTVMVKPLLSGFESSDPEEFTVMNGTLFFSARDENYAGSLWKTDGTADGTTKVKDLEVDELTVGGNTLYFFGEVNGESGLWKSDGTADGTVRIRAGLEETFGLTWAGGRLYFLVQDEAHGFEPWVSDGTEAGTRLLKDIQPGASPSFGTGFTQLGNRVLFFARDDEHGFELWRTDGTEAGTVRVTDLMQGPTSSVRVNAESNDNESLFERVALEDRGLAVFVAQDAEGGLELWATDGTTEGTFRHADLAPGAASSAPTGLVTVGGQLVFFAGDAAHGREPRAVPLPVVPDTTDPVLTCPNNVLSTTDSTEGTTVEYTRATAVDANGPTTVTYSHPSGSRFPLGFTEVTVTATDAAGNTARCTFTVQVTLATLPAPGGEVEASGCGCTSGLGTGAGAGWGLLLLALASLRSRRRA</sequence>
<dbReference type="PROSITE" id="PS50825">
    <property type="entry name" value="HYR"/>
    <property type="match status" value="1"/>
</dbReference>
<dbReference type="EMBL" id="JABBJJ010000010">
    <property type="protein sequence ID" value="NMO13949.1"/>
    <property type="molecule type" value="Genomic_DNA"/>
</dbReference>
<protein>
    <submittedName>
        <fullName evidence="3">HYR domain-containing protein</fullName>
    </submittedName>
</protein>
<dbReference type="Pfam" id="PF02494">
    <property type="entry name" value="HYR"/>
    <property type="match status" value="1"/>
</dbReference>
<dbReference type="SUPFAM" id="SSF63825">
    <property type="entry name" value="YWTD domain"/>
    <property type="match status" value="1"/>
</dbReference>
<comment type="caution">
    <text evidence="3">The sequence shown here is derived from an EMBL/GenBank/DDBJ whole genome shotgun (WGS) entry which is preliminary data.</text>
</comment>
<dbReference type="Proteomes" id="UP000518300">
    <property type="component" value="Unassembled WGS sequence"/>
</dbReference>
<feature type="domain" description="HYR" evidence="2">
    <location>
        <begin position="889"/>
        <end position="969"/>
    </location>
</feature>
<accession>A0A848L5H0</accession>
<dbReference type="InterPro" id="IPR043555">
    <property type="entry name" value="SRPX-like"/>
</dbReference>
<dbReference type="InterPro" id="IPR030916">
    <property type="entry name" value="ELWxxDGT_rpt"/>
</dbReference>
<evidence type="ECO:0000313" key="3">
    <source>
        <dbReference type="EMBL" id="NMO13949.1"/>
    </source>
</evidence>
<dbReference type="PANTHER" id="PTHR46343">
    <property type="entry name" value="HYR DOMAIN-CONTAINING PROTEIN"/>
    <property type="match status" value="1"/>
</dbReference>
<evidence type="ECO:0000313" key="4">
    <source>
        <dbReference type="Proteomes" id="UP000518300"/>
    </source>
</evidence>
<dbReference type="RefSeq" id="WP_169343228.1">
    <property type="nucleotide sequence ID" value="NZ_JABBJJ010000010.1"/>
</dbReference>
<evidence type="ECO:0000259" key="2">
    <source>
        <dbReference type="PROSITE" id="PS50825"/>
    </source>
</evidence>
<dbReference type="PROSITE" id="PS51257">
    <property type="entry name" value="PROKAR_LIPOPROTEIN"/>
    <property type="match status" value="1"/>
</dbReference>
<proteinExistence type="predicted"/>
<evidence type="ECO:0000256" key="1">
    <source>
        <dbReference type="ARBA" id="ARBA00022737"/>
    </source>
</evidence>
<keyword evidence="1" id="KW-0677">Repeat</keyword>
<keyword evidence="4" id="KW-1185">Reference proteome</keyword>